<name>A0ABT0P8L1_9HYPH</name>
<comment type="caution">
    <text evidence="1">The sequence shown here is derived from an EMBL/GenBank/DDBJ whole genome shotgun (WGS) entry which is preliminary data.</text>
</comment>
<proteinExistence type="predicted"/>
<dbReference type="RefSeq" id="WP_249676668.1">
    <property type="nucleotide sequence ID" value="NZ_JAMCOF010000005.1"/>
</dbReference>
<dbReference type="Proteomes" id="UP001523003">
    <property type="component" value="Unassembled WGS sequence"/>
</dbReference>
<keyword evidence="2" id="KW-1185">Reference proteome</keyword>
<evidence type="ECO:0000313" key="1">
    <source>
        <dbReference type="EMBL" id="MCL6229806.1"/>
    </source>
</evidence>
<accession>A0ABT0P8L1</accession>
<organism evidence="1 2">
    <name type="scientific">Bartonella bilalgolemii</name>
    <dbReference type="NCBI Taxonomy" id="2942911"/>
    <lineage>
        <taxon>Bacteria</taxon>
        <taxon>Pseudomonadati</taxon>
        <taxon>Pseudomonadota</taxon>
        <taxon>Alphaproteobacteria</taxon>
        <taxon>Hyphomicrobiales</taxon>
        <taxon>Bartonellaceae</taxon>
        <taxon>Bartonella</taxon>
    </lineage>
</organism>
<protein>
    <submittedName>
        <fullName evidence="1">Uncharacterized protein</fullName>
    </submittedName>
</protein>
<reference evidence="1 2" key="1">
    <citation type="submission" date="2022-05" db="EMBL/GenBank/DDBJ databases">
        <title>Description of the Bartonella bilalgolemii sp. nov. Isolated from Apodemus uralensis (Pallas 1811).</title>
        <authorList>
            <person name="Zgheib R."/>
            <person name="Celebi B."/>
        </authorList>
    </citation>
    <scope>NUCLEOTIDE SEQUENCE [LARGE SCALE GENOMIC DNA]</scope>
    <source>
        <strain evidence="1 2">G70</strain>
    </source>
</reference>
<evidence type="ECO:0000313" key="2">
    <source>
        <dbReference type="Proteomes" id="UP001523003"/>
    </source>
</evidence>
<sequence length="91" mass="10684">MDDNGVHYPISSVELKNTIRCFSLSKSLVMSKLVYDPQKVAKDAFYIDNMRERDKHFLLTAEKHIQIAKMYDIQRASTMQKKQQRIVHKLA</sequence>
<gene>
    <name evidence="1" type="ORF">M4Z11_04205</name>
</gene>
<dbReference type="EMBL" id="JAMCOF010000005">
    <property type="protein sequence ID" value="MCL6229806.1"/>
    <property type="molecule type" value="Genomic_DNA"/>
</dbReference>